<dbReference type="Gene3D" id="2.30.170.40">
    <property type="entry name" value="Ribosomal protein L28/L24"/>
    <property type="match status" value="1"/>
</dbReference>
<dbReference type="GO" id="GO:1990904">
    <property type="term" value="C:ribonucleoprotein complex"/>
    <property type="evidence" value="ECO:0007669"/>
    <property type="project" value="UniProtKB-KW"/>
</dbReference>
<organism evidence="6 7">
    <name type="scientific">Caproicibacterium amylolyticum</name>
    <dbReference type="NCBI Taxonomy" id="2766537"/>
    <lineage>
        <taxon>Bacteria</taxon>
        <taxon>Bacillati</taxon>
        <taxon>Bacillota</taxon>
        <taxon>Clostridia</taxon>
        <taxon>Eubacteriales</taxon>
        <taxon>Oscillospiraceae</taxon>
        <taxon>Caproicibacterium</taxon>
    </lineage>
</organism>
<dbReference type="RefSeq" id="WP_212506364.1">
    <property type="nucleotide sequence ID" value="NZ_CP060696.1"/>
</dbReference>
<evidence type="ECO:0000256" key="1">
    <source>
        <dbReference type="ARBA" id="ARBA00008760"/>
    </source>
</evidence>
<dbReference type="GO" id="GO:0003735">
    <property type="term" value="F:structural constituent of ribosome"/>
    <property type="evidence" value="ECO:0007669"/>
    <property type="project" value="InterPro"/>
</dbReference>
<dbReference type="InterPro" id="IPR037147">
    <property type="entry name" value="Ribosomal_bL28_sf"/>
</dbReference>
<reference evidence="6 7" key="1">
    <citation type="submission" date="2020-08" db="EMBL/GenBank/DDBJ databases">
        <authorList>
            <person name="Ren C."/>
            <person name="Gu Y."/>
            <person name="Xu Y."/>
        </authorList>
    </citation>
    <scope>NUCLEOTIDE SEQUENCE [LARGE SCALE GENOMIC DNA]</scope>
    <source>
        <strain evidence="6 7">LBM18003</strain>
    </source>
</reference>
<name>A0A7G9WF34_9FIRM</name>
<dbReference type="PANTHER" id="PTHR39080:SF1">
    <property type="entry name" value="LARGE RIBOSOMAL SUBUNIT PROTEIN BL28A"/>
    <property type="match status" value="1"/>
</dbReference>
<keyword evidence="7" id="KW-1185">Reference proteome</keyword>
<gene>
    <name evidence="5" type="primary">rpmB</name>
    <name evidence="6" type="ORF">H6X83_10100</name>
</gene>
<evidence type="ECO:0000313" key="7">
    <source>
        <dbReference type="Proteomes" id="UP000516046"/>
    </source>
</evidence>
<evidence type="ECO:0000256" key="4">
    <source>
        <dbReference type="ARBA" id="ARBA00035174"/>
    </source>
</evidence>
<dbReference type="KEGG" id="caml:H6X83_10100"/>
<accession>A0A7G9WF34</accession>
<dbReference type="InterPro" id="IPR026569">
    <property type="entry name" value="Ribosomal_bL28"/>
</dbReference>
<keyword evidence="2 5" id="KW-0689">Ribosomal protein</keyword>
<dbReference type="GO" id="GO:0006412">
    <property type="term" value="P:translation"/>
    <property type="evidence" value="ECO:0007669"/>
    <property type="project" value="UniProtKB-UniRule"/>
</dbReference>
<comment type="similarity">
    <text evidence="1 5">Belongs to the bacterial ribosomal protein bL28 family.</text>
</comment>
<protein>
    <recommendedName>
        <fullName evidence="4 5">Large ribosomal subunit protein bL28</fullName>
    </recommendedName>
</protein>
<dbReference type="SUPFAM" id="SSF143800">
    <property type="entry name" value="L28p-like"/>
    <property type="match status" value="1"/>
</dbReference>
<dbReference type="AlphaFoldDB" id="A0A7G9WF34"/>
<evidence type="ECO:0000256" key="3">
    <source>
        <dbReference type="ARBA" id="ARBA00023274"/>
    </source>
</evidence>
<evidence type="ECO:0000256" key="5">
    <source>
        <dbReference type="HAMAP-Rule" id="MF_00373"/>
    </source>
</evidence>
<proteinExistence type="inferred from homology"/>
<dbReference type="GO" id="GO:0005840">
    <property type="term" value="C:ribosome"/>
    <property type="evidence" value="ECO:0007669"/>
    <property type="project" value="UniProtKB-KW"/>
</dbReference>
<dbReference type="HAMAP" id="MF_00373">
    <property type="entry name" value="Ribosomal_bL28"/>
    <property type="match status" value="1"/>
</dbReference>
<sequence length="68" mass="7538">MAKCAVTGKGTAFGNNVSHSHHRSNRMFHANLQRVHVEINGTRKHIWVSARALRSGCVNRVCKGGEQQ</sequence>
<keyword evidence="3 5" id="KW-0687">Ribonucleoprotein</keyword>
<dbReference type="InterPro" id="IPR034704">
    <property type="entry name" value="Ribosomal_bL28/bL31-like_sf"/>
</dbReference>
<evidence type="ECO:0000313" key="6">
    <source>
        <dbReference type="EMBL" id="QNO17296.1"/>
    </source>
</evidence>
<dbReference type="EMBL" id="CP060696">
    <property type="protein sequence ID" value="QNO17296.1"/>
    <property type="molecule type" value="Genomic_DNA"/>
</dbReference>
<dbReference type="InterPro" id="IPR001383">
    <property type="entry name" value="Ribosomal_bL28_bact-type"/>
</dbReference>
<dbReference type="Proteomes" id="UP000516046">
    <property type="component" value="Chromosome"/>
</dbReference>
<dbReference type="NCBIfam" id="TIGR00009">
    <property type="entry name" value="L28"/>
    <property type="match status" value="1"/>
</dbReference>
<dbReference type="PANTHER" id="PTHR39080">
    <property type="entry name" value="50S RIBOSOMAL PROTEIN L28"/>
    <property type="match status" value="1"/>
</dbReference>
<dbReference type="InterPro" id="IPR050096">
    <property type="entry name" value="Bacterial_rp_bL28"/>
</dbReference>
<dbReference type="Pfam" id="PF00830">
    <property type="entry name" value="Ribosomal_L28"/>
    <property type="match status" value="1"/>
</dbReference>
<evidence type="ECO:0000256" key="2">
    <source>
        <dbReference type="ARBA" id="ARBA00022980"/>
    </source>
</evidence>